<dbReference type="PANTHER" id="PTHR33171">
    <property type="entry name" value="LAR_N DOMAIN-CONTAINING PROTEIN"/>
    <property type="match status" value="1"/>
</dbReference>
<organism evidence="1 2">
    <name type="scientific">candidate division KSB3 bacterium</name>
    <dbReference type="NCBI Taxonomy" id="2044937"/>
    <lineage>
        <taxon>Bacteria</taxon>
        <taxon>candidate division KSB3</taxon>
    </lineage>
</organism>
<comment type="caution">
    <text evidence="1">The sequence shown here is derived from an EMBL/GenBank/DDBJ whole genome shotgun (WGS) entry which is preliminary data.</text>
</comment>
<name>A0A2G6KEG7_9BACT</name>
<dbReference type="PANTHER" id="PTHR33171:SF17">
    <property type="entry name" value="LARA-LIKE N-TERMINAL DOMAIN-CONTAINING PROTEIN"/>
    <property type="match status" value="1"/>
</dbReference>
<dbReference type="Proteomes" id="UP000230821">
    <property type="component" value="Unassembled WGS sequence"/>
</dbReference>
<protein>
    <submittedName>
        <fullName evidence="1">Uncharacterized protein</fullName>
    </submittedName>
</protein>
<evidence type="ECO:0000313" key="1">
    <source>
        <dbReference type="EMBL" id="PIE34051.1"/>
    </source>
</evidence>
<dbReference type="InterPro" id="IPR048068">
    <property type="entry name" value="LarA-like"/>
</dbReference>
<sequence length="88" mass="9588">MLGIPDNPVRRAIESLDRQAGLDFIVNVILDSKEEVIQAVAGDIINTHRVGCEMAKQVHHIDVPLNIEPCQANKGIEAAADHARISLL</sequence>
<dbReference type="Gene3D" id="3.40.50.11440">
    <property type="match status" value="1"/>
</dbReference>
<accession>A0A2G6KEG7</accession>
<dbReference type="EMBL" id="PDSK01000092">
    <property type="protein sequence ID" value="PIE34051.1"/>
    <property type="molecule type" value="Genomic_DNA"/>
</dbReference>
<gene>
    <name evidence="1" type="ORF">CSA56_09035</name>
</gene>
<evidence type="ECO:0000313" key="2">
    <source>
        <dbReference type="Proteomes" id="UP000230821"/>
    </source>
</evidence>
<dbReference type="AlphaFoldDB" id="A0A2G6KEG7"/>
<proteinExistence type="predicted"/>
<reference evidence="1 2" key="1">
    <citation type="submission" date="2017-10" db="EMBL/GenBank/DDBJ databases">
        <title>Novel microbial diversity and functional potential in the marine mammal oral microbiome.</title>
        <authorList>
            <person name="Dudek N.K."/>
            <person name="Sun C.L."/>
            <person name="Burstein D."/>
            <person name="Kantor R.S."/>
            <person name="Aliaga Goltsman D.S."/>
            <person name="Bik E.M."/>
            <person name="Thomas B.C."/>
            <person name="Banfield J.F."/>
            <person name="Relman D.A."/>
        </authorList>
    </citation>
    <scope>NUCLEOTIDE SEQUENCE [LARGE SCALE GENOMIC DNA]</scope>
    <source>
        <strain evidence="1">DOLJORAL78_47_16</strain>
    </source>
</reference>